<reference evidence="7 8" key="1">
    <citation type="submission" date="2018-07" db="EMBL/GenBank/DDBJ databases">
        <title>Corallincola holothuriorum sp. nov., a new facultative anaerobe isolated from sea cucumber Apostichopus japonicus.</title>
        <authorList>
            <person name="Xia H."/>
        </authorList>
    </citation>
    <scope>NUCLEOTIDE SEQUENCE [LARGE SCALE GENOMIC DNA]</scope>
    <source>
        <strain evidence="7 8">C4</strain>
    </source>
</reference>
<keyword evidence="8" id="KW-1185">Reference proteome</keyword>
<evidence type="ECO:0000256" key="5">
    <source>
        <dbReference type="SAM" id="Phobius"/>
    </source>
</evidence>
<dbReference type="InterPro" id="IPR014027">
    <property type="entry name" value="UDP-Glc/GDP-Man_DH_C"/>
</dbReference>
<organism evidence="7 8">
    <name type="scientific">Corallincola holothuriorum</name>
    <dbReference type="NCBI Taxonomy" id="2282215"/>
    <lineage>
        <taxon>Bacteria</taxon>
        <taxon>Pseudomonadati</taxon>
        <taxon>Pseudomonadota</taxon>
        <taxon>Gammaproteobacteria</taxon>
        <taxon>Alteromonadales</taxon>
        <taxon>Psychromonadaceae</taxon>
        <taxon>Corallincola</taxon>
    </lineage>
</organism>
<gene>
    <name evidence="7" type="ORF">DU002_17110</name>
</gene>
<dbReference type="PIRSF" id="PIRSF500136">
    <property type="entry name" value="UDP_ManNAc_DH"/>
    <property type="match status" value="1"/>
</dbReference>
<dbReference type="InterPro" id="IPR014026">
    <property type="entry name" value="UDP-Glc/GDP-Man_DH_dimer"/>
</dbReference>
<comment type="caution">
    <text evidence="7">The sequence shown here is derived from an EMBL/GenBank/DDBJ whole genome shotgun (WGS) entry which is preliminary data.</text>
</comment>
<dbReference type="InterPro" id="IPR036291">
    <property type="entry name" value="NAD(P)-bd_dom_sf"/>
</dbReference>
<dbReference type="InterPro" id="IPR008927">
    <property type="entry name" value="6-PGluconate_DH-like_C_sf"/>
</dbReference>
<dbReference type="InterPro" id="IPR036220">
    <property type="entry name" value="UDP-Glc/GDP-Man_DH_C_sf"/>
</dbReference>
<dbReference type="PANTHER" id="PTHR43491:SF2">
    <property type="entry name" value="UDP-N-ACETYL-D-MANNOSAMINE DEHYDROGENASE"/>
    <property type="match status" value="1"/>
</dbReference>
<keyword evidence="3" id="KW-0520">NAD</keyword>
<dbReference type="SMART" id="SM00984">
    <property type="entry name" value="UDPG_MGDP_dh_C"/>
    <property type="match status" value="1"/>
</dbReference>
<dbReference type="GO" id="GO:0016628">
    <property type="term" value="F:oxidoreductase activity, acting on the CH-CH group of donors, NAD or NADP as acceptor"/>
    <property type="evidence" value="ECO:0007669"/>
    <property type="project" value="InterPro"/>
</dbReference>
<dbReference type="SUPFAM" id="SSF52413">
    <property type="entry name" value="UDP-glucose/GDP-mannose dehydrogenase C-terminal domain"/>
    <property type="match status" value="1"/>
</dbReference>
<feature type="transmembrane region" description="Helical" evidence="5">
    <location>
        <begin position="12"/>
        <end position="30"/>
    </location>
</feature>
<evidence type="ECO:0000256" key="2">
    <source>
        <dbReference type="ARBA" id="ARBA00023002"/>
    </source>
</evidence>
<dbReference type="SUPFAM" id="SSF51735">
    <property type="entry name" value="NAD(P)-binding Rossmann-fold domains"/>
    <property type="match status" value="1"/>
</dbReference>
<feature type="domain" description="UDP-glucose/GDP-mannose dehydrogenase C-terminal" evidence="6">
    <location>
        <begin position="319"/>
        <end position="419"/>
    </location>
</feature>
<comment type="similarity">
    <text evidence="1 4">Belongs to the UDP-glucose/GDP-mannose dehydrogenase family.</text>
</comment>
<dbReference type="InterPro" id="IPR001732">
    <property type="entry name" value="UDP-Glc/GDP-Man_DH_N"/>
</dbReference>
<keyword evidence="2" id="KW-0560">Oxidoreductase</keyword>
<proteinExistence type="inferred from homology"/>
<evidence type="ECO:0000256" key="1">
    <source>
        <dbReference type="ARBA" id="ARBA00006601"/>
    </source>
</evidence>
<sequence>MGVVKKDVKVAIIGLGYVGLPLAVAFSRYYPTLGFDVSSTRVAQLDNGVDVTQEVSSADLKSSTNLTFSSSVQDLASANFYIVCVPTPVNTHKHPDMSLLASASSMVGSVVKPDDIVVYESTVYPGATEEICVPILEQTSGLTFNTDFYVGYSPERINPGDKEHGVTDILKVTSGSTPEAAEFIDSVYSQVITAGTHLAPSIKVAEAAKVIENTQRDINIALMNELAQIFKRVGIDTQDVLAAAATKWNFLPFKPGLVGGHCIGVDPYYLTHKAQELGYHPEVILAGRRINDGMGAYVAKEVMSLMAGKGIEIVSAKVLVMGFTFKENCPDIRNTRVIDVVNKLLNFNMEVDVYDPWADADEIAKEYGISAITAPDSNRYDAVILAVGHREFMAMSAEQIEALGKSQCVIYDVKSALPQGLADGRL</sequence>
<evidence type="ECO:0000313" key="7">
    <source>
        <dbReference type="EMBL" id="RCU45147.1"/>
    </source>
</evidence>
<dbReference type="Proteomes" id="UP000252558">
    <property type="component" value="Unassembled WGS sequence"/>
</dbReference>
<dbReference type="GO" id="GO:0016616">
    <property type="term" value="F:oxidoreductase activity, acting on the CH-OH group of donors, NAD or NADP as acceptor"/>
    <property type="evidence" value="ECO:0007669"/>
    <property type="project" value="InterPro"/>
</dbReference>
<dbReference type="SUPFAM" id="SSF48179">
    <property type="entry name" value="6-phosphogluconate dehydrogenase C-terminal domain-like"/>
    <property type="match status" value="1"/>
</dbReference>
<evidence type="ECO:0000313" key="8">
    <source>
        <dbReference type="Proteomes" id="UP000252558"/>
    </source>
</evidence>
<keyword evidence="5" id="KW-0812">Transmembrane</keyword>
<keyword evidence="5" id="KW-1133">Transmembrane helix</keyword>
<dbReference type="NCBIfam" id="NF011729">
    <property type="entry name" value="PRK15182.1"/>
    <property type="match status" value="1"/>
</dbReference>
<dbReference type="EMBL" id="QPID01000012">
    <property type="protein sequence ID" value="RCU45147.1"/>
    <property type="molecule type" value="Genomic_DNA"/>
</dbReference>
<dbReference type="InterPro" id="IPR017476">
    <property type="entry name" value="UDP-Glc/GDP-Man"/>
</dbReference>
<dbReference type="OrthoDB" id="9803238at2"/>
<dbReference type="AlphaFoldDB" id="A0A368N3K5"/>
<dbReference type="Pfam" id="PF03720">
    <property type="entry name" value="UDPG_MGDP_dh_C"/>
    <property type="match status" value="1"/>
</dbReference>
<keyword evidence="5" id="KW-0472">Membrane</keyword>
<evidence type="ECO:0000259" key="6">
    <source>
        <dbReference type="SMART" id="SM00984"/>
    </source>
</evidence>
<dbReference type="Pfam" id="PF00984">
    <property type="entry name" value="UDPG_MGDP_dh"/>
    <property type="match status" value="1"/>
</dbReference>
<accession>A0A368N3K5</accession>
<dbReference type="Pfam" id="PF03721">
    <property type="entry name" value="UDPG_MGDP_dh_N"/>
    <property type="match status" value="1"/>
</dbReference>
<evidence type="ECO:0000256" key="4">
    <source>
        <dbReference type="PIRNR" id="PIRNR000124"/>
    </source>
</evidence>
<dbReference type="PIRSF" id="PIRSF000124">
    <property type="entry name" value="UDPglc_GDPman_dh"/>
    <property type="match status" value="1"/>
</dbReference>
<evidence type="ECO:0000256" key="3">
    <source>
        <dbReference type="ARBA" id="ARBA00023027"/>
    </source>
</evidence>
<dbReference type="NCBIfam" id="TIGR03026">
    <property type="entry name" value="NDP-sugDHase"/>
    <property type="match status" value="1"/>
</dbReference>
<protein>
    <submittedName>
        <fullName evidence="7">Vi polysaccharide biosynthesis UDP-N-acetylglucosamine C-6 dehydrogenase TviB</fullName>
    </submittedName>
</protein>
<dbReference type="InterPro" id="IPR028359">
    <property type="entry name" value="UDP_ManNAc/GlcNAc_DH"/>
</dbReference>
<dbReference type="PANTHER" id="PTHR43491">
    <property type="entry name" value="UDP-N-ACETYL-D-MANNOSAMINE DEHYDROGENASE"/>
    <property type="match status" value="1"/>
</dbReference>
<dbReference type="RefSeq" id="WP_114339666.1">
    <property type="nucleotide sequence ID" value="NZ_QPID01000012.1"/>
</dbReference>
<dbReference type="Gene3D" id="3.40.50.720">
    <property type="entry name" value="NAD(P)-binding Rossmann-like Domain"/>
    <property type="match status" value="2"/>
</dbReference>
<dbReference type="GO" id="GO:0051287">
    <property type="term" value="F:NAD binding"/>
    <property type="evidence" value="ECO:0007669"/>
    <property type="project" value="InterPro"/>
</dbReference>
<dbReference type="GO" id="GO:0000271">
    <property type="term" value="P:polysaccharide biosynthetic process"/>
    <property type="evidence" value="ECO:0007669"/>
    <property type="project" value="InterPro"/>
</dbReference>
<name>A0A368N3K5_9GAMM</name>